<gene>
    <name evidence="1" type="ORF">AUJ35_00260</name>
</gene>
<dbReference type="EMBL" id="MNUV01000006">
    <property type="protein sequence ID" value="OIO08437.1"/>
    <property type="molecule type" value="Genomic_DNA"/>
</dbReference>
<accession>A0A1J4TC92</accession>
<sequence>MIPPITDVLLDPALEVKKVAGLAPEKLGEFESVLITVPPARDEVANTGDIHLKFIPEHYLTIANLLMLVSDHYRRGDFLIADLKRCAVTRHFFVRPKNLGKKIVATVKVLKNSNGLLAINIFEIRSVSKRTQKGRFVSLLPPTPEFKMVMRPMKPEDSASSNLFVIPMTDKCLEFVPFKAGKI</sequence>
<dbReference type="Proteomes" id="UP000182860">
    <property type="component" value="Unassembled WGS sequence"/>
</dbReference>
<organism evidence="1 2">
    <name type="scientific">Candidatus Falkowbacteria bacterium CG1_02_41_21</name>
    <dbReference type="NCBI Taxonomy" id="1805147"/>
    <lineage>
        <taxon>Bacteria</taxon>
        <taxon>Candidatus Falkowiibacteriota</taxon>
    </lineage>
</organism>
<name>A0A1J4TC92_9BACT</name>
<reference evidence="1 2" key="1">
    <citation type="journal article" date="2016" name="Environ. Microbiol.">
        <title>Genomic resolution of a cold subsurface aquifer community provides metabolic insights for novel microbes adapted to high CO concentrations.</title>
        <authorList>
            <person name="Probst A.J."/>
            <person name="Castelle C.J."/>
            <person name="Singh A."/>
            <person name="Brown C.T."/>
            <person name="Anantharaman K."/>
            <person name="Sharon I."/>
            <person name="Hug L.A."/>
            <person name="Burstein D."/>
            <person name="Emerson J.B."/>
            <person name="Thomas B.C."/>
            <person name="Banfield J.F."/>
        </authorList>
    </citation>
    <scope>NUCLEOTIDE SEQUENCE [LARGE SCALE GENOMIC DNA]</scope>
    <source>
        <strain evidence="1">CG1_02_41_21</strain>
    </source>
</reference>
<comment type="caution">
    <text evidence="1">The sequence shown here is derived from an EMBL/GenBank/DDBJ whole genome shotgun (WGS) entry which is preliminary data.</text>
</comment>
<protein>
    <submittedName>
        <fullName evidence="1">Uncharacterized protein</fullName>
    </submittedName>
</protein>
<proteinExistence type="predicted"/>
<dbReference type="AlphaFoldDB" id="A0A1J4TC92"/>
<evidence type="ECO:0000313" key="2">
    <source>
        <dbReference type="Proteomes" id="UP000182860"/>
    </source>
</evidence>
<evidence type="ECO:0000313" key="1">
    <source>
        <dbReference type="EMBL" id="OIO08437.1"/>
    </source>
</evidence>